<dbReference type="CDD" id="cd04017">
    <property type="entry name" value="C2D_Ferlin"/>
    <property type="match status" value="1"/>
</dbReference>
<dbReference type="Proteomes" id="UP000015101">
    <property type="component" value="Unassembled WGS sequence"/>
</dbReference>
<dbReference type="InterPro" id="IPR035892">
    <property type="entry name" value="C2_domain_sf"/>
</dbReference>
<dbReference type="SUPFAM" id="SSF49562">
    <property type="entry name" value="C2 domain (Calcium/lipid-binding domain, CaLB)"/>
    <property type="match status" value="3"/>
</dbReference>
<dbReference type="GO" id="GO:0005737">
    <property type="term" value="C:cytoplasm"/>
    <property type="evidence" value="ECO:0007669"/>
    <property type="project" value="UniProtKB-ARBA"/>
</dbReference>
<dbReference type="FunFam" id="2.60.40.150:FF:000026">
    <property type="entry name" value="dysferlin isoform X2"/>
    <property type="match status" value="1"/>
</dbReference>
<keyword evidence="8" id="KW-0472">Membrane</keyword>
<dbReference type="PANTHER" id="PTHR12546">
    <property type="entry name" value="FER-1-LIKE"/>
    <property type="match status" value="1"/>
</dbReference>
<evidence type="ECO:0000256" key="4">
    <source>
        <dbReference type="ARBA" id="ARBA00022475"/>
    </source>
</evidence>
<dbReference type="SMART" id="SM01202">
    <property type="entry name" value="FerI"/>
    <property type="match status" value="1"/>
</dbReference>
<evidence type="ECO:0000256" key="2">
    <source>
        <dbReference type="ARBA" id="ARBA00004236"/>
    </source>
</evidence>
<dbReference type="GO" id="GO:0098588">
    <property type="term" value="C:bounding membrane of organelle"/>
    <property type="evidence" value="ECO:0007669"/>
    <property type="project" value="UniProtKB-ARBA"/>
</dbReference>
<keyword evidence="4" id="KW-1003">Cell membrane</keyword>
<evidence type="ECO:0000256" key="6">
    <source>
        <dbReference type="ARBA" id="ARBA00022737"/>
    </source>
</evidence>
<keyword evidence="13" id="KW-1185">Reference proteome</keyword>
<feature type="compositionally biased region" description="Acidic residues" evidence="9">
    <location>
        <begin position="830"/>
        <end position="847"/>
    </location>
</feature>
<protein>
    <recommendedName>
        <fullName evidence="10">C2 domain-containing protein</fullName>
    </recommendedName>
</protein>
<dbReference type="EMBL" id="AMQM01006057">
    <property type="status" value="NOT_ANNOTATED_CDS"/>
    <property type="molecule type" value="Genomic_DNA"/>
</dbReference>
<evidence type="ECO:0000313" key="12">
    <source>
        <dbReference type="EnsemblMetazoa" id="HelroP177418"/>
    </source>
</evidence>
<comment type="similarity">
    <text evidence="3">Belongs to the ferlin family.</text>
</comment>
<sequence>MADKIEEKAPAKRPDPKPEKREDKKEEKPKQDKPKKMRLKVIEARQLPGANVSPTCRVSCYNQKKQTKVIQLSNSPFWNELFFFNFNDSPAELFDELLLFEVYDSKKLRADSFIGSFKIEVGMIYDEPNHCFVNKWLLLSDPEQVSDGHKGYLKISVALLGPGDDPPSFESTKYGSTTGDDDIEANLLRPAGLVLRPATFKLKLFCAEDLPRRTLHLLTSQISQVGNEAICKDAQIVLNAALTAKSLPTPGVKVKAPGYLPMFGPCFVNFYGSPREFSDLPTEFDELNSGKGVGVAYRGRVMIELQTVLGELPLTPIEDLTNEDIMKAQKFMRRRKFKLHSTFLDATMISINDSPVEFEVSIGNYGNRLDEFLPPSVCSTQPTNPVFDGCFYYYLPWADAKPCVVIESHWEDESQMNNIRLAQKGNVGLTELAMSVIKILDDIISECQKPLPEPNPECQTSNILDRNLSEYRKAVLANIVKEAKKLREEATDIDESLNEPQNSIPDVMIWMITGEKRIAYYRIPSNLVIWSPNPDYRGKHCGHLTTFMLQYPGSKAVKENRWEVPAMIRGRIWLGLEKDEKEWHQMSKEGELTVFAETYENQVNVLGKWTNRGPTMSRPKWTDVTGKIELNKEQFYPPPGWVWDDDWYINPELSMLFEKDANHTTFMEDVYECQSRIVGGNWKPAAVPYSDVKGDACSGIKEIELPAGWEWQDDWQVDLNRAVDENGWEYAADVTLGGYGPVEKMFHMCRRRRWLRTRNLVKTQSMQAEQVKQKEMFAEGWEYAPLFTMTFHLKERKMDLVRRRRWHRKMVPESKKEANSAIFQFSTALEEEKEEMEKDEDEEGDGDGGEKKKTDEDAIAKSVTSAPRMFMYAKKGFRYQLRAYIYQARDLLAGDSNGLSDPFARIIFLSQSQSTEKIMKTLCPTWDQTLIFESVKIWGDPKNVFEYPPDVIMEIFDFDTFGSAQYLGRAFGKPVVKLDPTDTKQPVLLKWYPVKKGDQDGGEVLAAFELLLIDGPKEPPFPPPKRGNFYMVPNGIRPQMARTAVEVIHQSIPVDIGVLLLARQLFSHVMCWGLRNMKKFQLLEVSSPNVEIEINGTILESKVIRDMSKNPNFDDPMLFFDVMLPKEELYAPPINIRVKDNRAFGRRPLVGIHTITSLEPYRCDPDDLENDEDSDKSNQLAGSLFNNAVQRKASVMSVKSKDMVLAIEEEVDEDIDWWSKFYASVGEMDKCKKYVDLGYDKLQVYATELEKVKVHREFNDFCSTFPLTRGKAIDDEEGTVAGEFKGTFYVYPLPGDLQAPMPPRILKNLPTSGPVECLADPYIQIKIGKTKVENNNEYIPNTLNPVFGK</sequence>
<reference evidence="13" key="1">
    <citation type="submission" date="2012-12" db="EMBL/GenBank/DDBJ databases">
        <authorList>
            <person name="Hellsten U."/>
            <person name="Grimwood J."/>
            <person name="Chapman J.A."/>
            <person name="Shapiro H."/>
            <person name="Aerts A."/>
            <person name="Otillar R.P."/>
            <person name="Terry A.Y."/>
            <person name="Boore J.L."/>
            <person name="Simakov O."/>
            <person name="Marletaz F."/>
            <person name="Cho S.-J."/>
            <person name="Edsinger-Gonzales E."/>
            <person name="Havlak P."/>
            <person name="Kuo D.-H."/>
            <person name="Larsson T."/>
            <person name="Lv J."/>
            <person name="Arendt D."/>
            <person name="Savage R."/>
            <person name="Osoegawa K."/>
            <person name="de Jong P."/>
            <person name="Lindberg D.R."/>
            <person name="Seaver E.C."/>
            <person name="Weisblat D.A."/>
            <person name="Putnam N.H."/>
            <person name="Grigoriev I.V."/>
            <person name="Rokhsar D.S."/>
        </authorList>
    </citation>
    <scope>NUCLEOTIDE SEQUENCE</scope>
</reference>
<evidence type="ECO:0000256" key="5">
    <source>
        <dbReference type="ARBA" id="ARBA00022692"/>
    </source>
</evidence>
<accession>T1FBN5</accession>
<dbReference type="OrthoDB" id="10059618at2759"/>
<feature type="domain" description="C2" evidence="10">
    <location>
        <begin position="1044"/>
        <end position="1178"/>
    </location>
</feature>
<dbReference type="Pfam" id="PF06398">
    <property type="entry name" value="Pex24p"/>
    <property type="match status" value="1"/>
</dbReference>
<evidence type="ECO:0000313" key="13">
    <source>
        <dbReference type="Proteomes" id="UP000015101"/>
    </source>
</evidence>
<evidence type="ECO:0000259" key="10">
    <source>
        <dbReference type="PROSITE" id="PS50004"/>
    </source>
</evidence>
<dbReference type="Pfam" id="PF08150">
    <property type="entry name" value="FerB"/>
    <property type="match status" value="1"/>
</dbReference>
<dbReference type="STRING" id="6412.T1FBN5"/>
<dbReference type="HOGENOM" id="CLU_001183_2_1_1"/>
<dbReference type="SMART" id="SM01200">
    <property type="entry name" value="FerA"/>
    <property type="match status" value="1"/>
</dbReference>
<name>T1FBN5_HELRO</name>
<dbReference type="InterPro" id="IPR037723">
    <property type="entry name" value="C2D_Ferlin"/>
</dbReference>
<dbReference type="Pfam" id="PF08165">
    <property type="entry name" value="FerA"/>
    <property type="match status" value="1"/>
</dbReference>
<evidence type="ECO:0000313" key="11">
    <source>
        <dbReference type="EMBL" id="ESN98173.1"/>
    </source>
</evidence>
<dbReference type="Gene3D" id="2.60.40.150">
    <property type="entry name" value="C2 domain"/>
    <property type="match status" value="2"/>
</dbReference>
<feature type="domain" description="C2" evidence="10">
    <location>
        <begin position="16"/>
        <end position="137"/>
    </location>
</feature>
<dbReference type="SMART" id="SM00693">
    <property type="entry name" value="DysFN"/>
    <property type="match status" value="2"/>
</dbReference>
<dbReference type="GO" id="GO:0005886">
    <property type="term" value="C:plasma membrane"/>
    <property type="evidence" value="ECO:0007669"/>
    <property type="project" value="UniProtKB-SubCell"/>
</dbReference>
<dbReference type="EMBL" id="AMQM01006056">
    <property type="status" value="NOT_ANNOTATED_CDS"/>
    <property type="molecule type" value="Genomic_DNA"/>
</dbReference>
<dbReference type="InterPro" id="IPR037721">
    <property type="entry name" value="Ferlin"/>
</dbReference>
<reference evidence="12" key="3">
    <citation type="submission" date="2015-06" db="UniProtKB">
        <authorList>
            <consortium name="EnsemblMetazoa"/>
        </authorList>
    </citation>
    <scope>IDENTIFICATION</scope>
</reference>
<comment type="subcellular location">
    <subcellularLocation>
        <location evidence="2">Cell membrane</location>
    </subcellularLocation>
    <subcellularLocation>
        <location evidence="1">Membrane</location>
        <topology evidence="1">Single-pass membrane protein</topology>
    </subcellularLocation>
</comment>
<dbReference type="InterPro" id="IPR012561">
    <property type="entry name" value="Ferlin_B-domain"/>
</dbReference>
<evidence type="ECO:0000256" key="9">
    <source>
        <dbReference type="SAM" id="MobiDB-lite"/>
    </source>
</evidence>
<dbReference type="InterPro" id="IPR037720">
    <property type="entry name" value="C2B_Ferlin"/>
</dbReference>
<keyword evidence="5" id="KW-0812">Transmembrane</keyword>
<dbReference type="SMART" id="SM01201">
    <property type="entry name" value="FerB"/>
    <property type="match status" value="1"/>
</dbReference>
<feature type="region of interest" description="Disordered" evidence="9">
    <location>
        <begin position="1"/>
        <end position="38"/>
    </location>
</feature>
<dbReference type="InterPro" id="IPR006614">
    <property type="entry name" value="Peroxin/Ferlin"/>
</dbReference>
<dbReference type="PROSITE" id="PS50004">
    <property type="entry name" value="C2"/>
    <property type="match status" value="3"/>
</dbReference>
<dbReference type="OMA" id="TCLEFRV"/>
<evidence type="ECO:0000256" key="3">
    <source>
        <dbReference type="ARBA" id="ARBA00007561"/>
    </source>
</evidence>
<dbReference type="Pfam" id="PF08151">
    <property type="entry name" value="FerI"/>
    <property type="match status" value="1"/>
</dbReference>
<dbReference type="CDD" id="cd04011">
    <property type="entry name" value="C2B_Ferlin"/>
    <property type="match status" value="1"/>
</dbReference>
<evidence type="ECO:0000256" key="1">
    <source>
        <dbReference type="ARBA" id="ARBA00004167"/>
    </source>
</evidence>
<dbReference type="SMART" id="SM00694">
    <property type="entry name" value="DysFC"/>
    <property type="match status" value="2"/>
</dbReference>
<proteinExistence type="inferred from homology"/>
<dbReference type="GeneID" id="20206234"/>
<evidence type="ECO:0000256" key="7">
    <source>
        <dbReference type="ARBA" id="ARBA00022989"/>
    </source>
</evidence>
<feature type="domain" description="C2" evidence="10">
    <location>
        <begin position="862"/>
        <end position="992"/>
    </location>
</feature>
<evidence type="ECO:0000256" key="8">
    <source>
        <dbReference type="ARBA" id="ARBA00023136"/>
    </source>
</evidence>
<dbReference type="EMBL" id="KB097222">
    <property type="protein sequence ID" value="ESN98173.1"/>
    <property type="molecule type" value="Genomic_DNA"/>
</dbReference>
<gene>
    <name evidence="12" type="primary">20206234</name>
    <name evidence="11" type="ORF">HELRODRAFT_177418</name>
</gene>
<dbReference type="EMBL" id="AMQM01006058">
    <property type="status" value="NOT_ANNOTATED_CDS"/>
    <property type="molecule type" value="Genomic_DNA"/>
</dbReference>
<dbReference type="InterPro" id="IPR000008">
    <property type="entry name" value="C2_dom"/>
</dbReference>
<dbReference type="eggNOG" id="KOG1326">
    <property type="taxonomic scope" value="Eukaryota"/>
</dbReference>
<dbReference type="CTD" id="20206234"/>
<dbReference type="RefSeq" id="XP_009023857.1">
    <property type="nucleotide sequence ID" value="XM_009025609.1"/>
</dbReference>
<dbReference type="EnsemblMetazoa" id="HelroT177418">
    <property type="protein sequence ID" value="HelroP177418"/>
    <property type="gene ID" value="HelroG177418"/>
</dbReference>
<organism evidence="12 13">
    <name type="scientific">Helobdella robusta</name>
    <name type="common">Californian leech</name>
    <dbReference type="NCBI Taxonomy" id="6412"/>
    <lineage>
        <taxon>Eukaryota</taxon>
        <taxon>Metazoa</taxon>
        <taxon>Spiralia</taxon>
        <taxon>Lophotrochozoa</taxon>
        <taxon>Annelida</taxon>
        <taxon>Clitellata</taxon>
        <taxon>Hirudinea</taxon>
        <taxon>Rhynchobdellida</taxon>
        <taxon>Glossiphoniidae</taxon>
        <taxon>Helobdella</taxon>
    </lineage>
</organism>
<dbReference type="InterPro" id="IPR010482">
    <property type="entry name" value="TECPR1-like_DysF"/>
</dbReference>
<keyword evidence="7" id="KW-1133">Transmembrane helix</keyword>
<dbReference type="KEGG" id="hro:HELRODRAFT_177418"/>
<keyword evidence="6" id="KW-0677">Repeat</keyword>
<reference evidence="11 13" key="2">
    <citation type="journal article" date="2013" name="Nature">
        <title>Insights into bilaterian evolution from three spiralian genomes.</title>
        <authorList>
            <person name="Simakov O."/>
            <person name="Marletaz F."/>
            <person name="Cho S.J."/>
            <person name="Edsinger-Gonzales E."/>
            <person name="Havlak P."/>
            <person name="Hellsten U."/>
            <person name="Kuo D.H."/>
            <person name="Larsson T."/>
            <person name="Lv J."/>
            <person name="Arendt D."/>
            <person name="Savage R."/>
            <person name="Osoegawa K."/>
            <person name="de Jong P."/>
            <person name="Grimwood J."/>
            <person name="Chapman J.A."/>
            <person name="Shapiro H."/>
            <person name="Aerts A."/>
            <person name="Otillar R.P."/>
            <person name="Terry A.Y."/>
            <person name="Boore J.L."/>
            <person name="Grigoriev I.V."/>
            <person name="Lindberg D.R."/>
            <person name="Seaver E.C."/>
            <person name="Weisblat D.A."/>
            <person name="Putnam N.H."/>
            <person name="Rokhsar D.S."/>
        </authorList>
    </citation>
    <scope>NUCLEOTIDE SEQUENCE</scope>
</reference>
<dbReference type="InParanoid" id="T1FBN5"/>
<dbReference type="PANTHER" id="PTHR12546:SF33">
    <property type="entry name" value="SPERM VESICLE FUSION PROTEIN FER-1"/>
    <property type="match status" value="1"/>
</dbReference>
<feature type="region of interest" description="Disordered" evidence="9">
    <location>
        <begin position="830"/>
        <end position="858"/>
    </location>
</feature>
<dbReference type="EMBL" id="AMQM01006055">
    <property type="status" value="NOT_ANNOTATED_CDS"/>
    <property type="molecule type" value="Genomic_DNA"/>
</dbReference>
<dbReference type="InterPro" id="IPR012968">
    <property type="entry name" value="FerIin_dom"/>
</dbReference>
<dbReference type="Pfam" id="PF00168">
    <property type="entry name" value="C2"/>
    <property type="match status" value="4"/>
</dbReference>
<feature type="compositionally biased region" description="Basic and acidic residues" evidence="9">
    <location>
        <begin position="848"/>
        <end position="858"/>
    </location>
</feature>
<dbReference type="SMART" id="SM00239">
    <property type="entry name" value="C2"/>
    <property type="match status" value="3"/>
</dbReference>
<dbReference type="InterPro" id="IPR012560">
    <property type="entry name" value="Ferlin_A-domain"/>
</dbReference>
<feature type="compositionally biased region" description="Basic and acidic residues" evidence="9">
    <location>
        <begin position="1"/>
        <end position="34"/>
    </location>
</feature>